<dbReference type="Proteomes" id="UP000091857">
    <property type="component" value="Chromosome 6"/>
</dbReference>
<accession>A0ACB7HIX1</accession>
<name>A0ACB7HIX1_MANES</name>
<gene>
    <name evidence="1" type="ORF">MANES_06G092001v8</name>
</gene>
<evidence type="ECO:0000313" key="2">
    <source>
        <dbReference type="Proteomes" id="UP000091857"/>
    </source>
</evidence>
<proteinExistence type="predicted"/>
<organism evidence="1 2">
    <name type="scientific">Manihot esculenta</name>
    <name type="common">Cassava</name>
    <name type="synonym">Jatropha manihot</name>
    <dbReference type="NCBI Taxonomy" id="3983"/>
    <lineage>
        <taxon>Eukaryota</taxon>
        <taxon>Viridiplantae</taxon>
        <taxon>Streptophyta</taxon>
        <taxon>Embryophyta</taxon>
        <taxon>Tracheophyta</taxon>
        <taxon>Spermatophyta</taxon>
        <taxon>Magnoliopsida</taxon>
        <taxon>eudicotyledons</taxon>
        <taxon>Gunneridae</taxon>
        <taxon>Pentapetalae</taxon>
        <taxon>rosids</taxon>
        <taxon>fabids</taxon>
        <taxon>Malpighiales</taxon>
        <taxon>Euphorbiaceae</taxon>
        <taxon>Crotonoideae</taxon>
        <taxon>Manihoteae</taxon>
        <taxon>Manihot</taxon>
    </lineage>
</organism>
<dbReference type="EMBL" id="CM004392">
    <property type="protein sequence ID" value="KAG8652437.1"/>
    <property type="molecule type" value="Genomic_DNA"/>
</dbReference>
<reference evidence="2" key="1">
    <citation type="journal article" date="2016" name="Nat. Biotechnol.">
        <title>Sequencing wild and cultivated cassava and related species reveals extensive interspecific hybridization and genetic diversity.</title>
        <authorList>
            <person name="Bredeson J.V."/>
            <person name="Lyons J.B."/>
            <person name="Prochnik S.E."/>
            <person name="Wu G.A."/>
            <person name="Ha C.M."/>
            <person name="Edsinger-Gonzales E."/>
            <person name="Grimwood J."/>
            <person name="Schmutz J."/>
            <person name="Rabbi I.Y."/>
            <person name="Egesi C."/>
            <person name="Nauluvula P."/>
            <person name="Lebot V."/>
            <person name="Ndunguru J."/>
            <person name="Mkamilo G."/>
            <person name="Bart R.S."/>
            <person name="Setter T.L."/>
            <person name="Gleadow R.M."/>
            <person name="Kulakow P."/>
            <person name="Ferguson M.E."/>
            <person name="Rounsley S."/>
            <person name="Rokhsar D.S."/>
        </authorList>
    </citation>
    <scope>NUCLEOTIDE SEQUENCE [LARGE SCALE GENOMIC DNA]</scope>
    <source>
        <strain evidence="2">cv. AM560-2</strain>
    </source>
</reference>
<comment type="caution">
    <text evidence="1">The sequence shown here is derived from an EMBL/GenBank/DDBJ whole genome shotgun (WGS) entry which is preliminary data.</text>
</comment>
<protein>
    <submittedName>
        <fullName evidence="1">Uncharacterized protein</fullName>
    </submittedName>
</protein>
<keyword evidence="2" id="KW-1185">Reference proteome</keyword>
<sequence length="333" mass="38165">MSARLYILLCDSSSSLSPLMPLQHLPTQAALLVPENHKFSPLFFLSLRGKMASRTGTFGYEMAEQETLLNQLPSIDFISGRVFSMADWHNEVAMHENFLDACPSMESFSPDPLYASLDIEQSSIQVWSELGSLLEPQKQVLLLCDGTKDSSSMRGSSEEKKVKKHREPKINNSTSKSLSRQTISKYFYMPITQAAKELNMGLTLLKKRCRELGIRRWPHRKLMSLQTLIKNVQEMKKVEGKESEEKLREAIEILESERKMLEEIPDLQLEHKTKRLRQACFKSNYKKRKLMAMMSRPSSSSGAIDYYGQINEDEDEEIKSLLADPVCHPTMMF</sequence>
<evidence type="ECO:0000313" key="1">
    <source>
        <dbReference type="EMBL" id="KAG8652437.1"/>
    </source>
</evidence>